<evidence type="ECO:0000313" key="3">
    <source>
        <dbReference type="Proteomes" id="UP000191931"/>
    </source>
</evidence>
<accession>A0A1W1HI17</accession>
<feature type="region of interest" description="Disordered" evidence="1">
    <location>
        <begin position="79"/>
        <end position="111"/>
    </location>
</feature>
<organism evidence="2 3">
    <name type="scientific">Desulfamplus magnetovallimortis</name>
    <dbReference type="NCBI Taxonomy" id="1246637"/>
    <lineage>
        <taxon>Bacteria</taxon>
        <taxon>Pseudomonadati</taxon>
        <taxon>Thermodesulfobacteriota</taxon>
        <taxon>Desulfobacteria</taxon>
        <taxon>Desulfobacterales</taxon>
        <taxon>Desulfobacteraceae</taxon>
        <taxon>Desulfamplus</taxon>
    </lineage>
</organism>
<evidence type="ECO:0000256" key="1">
    <source>
        <dbReference type="SAM" id="MobiDB-lite"/>
    </source>
</evidence>
<dbReference type="InterPro" id="IPR013397">
    <property type="entry name" value="CRISPR-assoc_prot_Csy1"/>
</dbReference>
<evidence type="ECO:0000313" key="2">
    <source>
        <dbReference type="EMBL" id="SLM32018.1"/>
    </source>
</evidence>
<proteinExistence type="predicted"/>
<dbReference type="NCBIfam" id="TIGR02564">
    <property type="entry name" value="cas_Csy1"/>
    <property type="match status" value="1"/>
</dbReference>
<dbReference type="AlphaFoldDB" id="A0A1W1HI17"/>
<name>A0A1W1HI17_9BACT</name>
<evidence type="ECO:0008006" key="4">
    <source>
        <dbReference type="Google" id="ProtNLM"/>
    </source>
</evidence>
<sequence>MEDEFADVISQYIDARAKPKIEKFEKDAQKKREKTVAPEELALLETDLLEERQKLEERFDPSEWLSDAAKRAIQRQLVTHGSKYTHPDTKGSSLYSTGGDENPDTMSSGSFVSTSSLMNPDIDSVGNAAALDVSSFLQLSHKGKKLIEYIQQGDSSPLKPFAVDESQLNEWMDAFKMVLSGNQPTSHTLSKQIYFPINDGEYHLISPLYPTSFIQAIYGRISQCRFSETAKEARKAKRERKYHDEIVVDYPNTLVQSFGGTKPQNISQLNSKRKGKSILFSCAPPSWQQQQRPPLNVKSVFISHLFGARVWRDIFQLRKFLESKVDKESTIIIRSKREKMVDGIIDHLFQYGAEIQNLKEYAGWSGDSNCKLNAAQKLWLDPYRSDIDENFKHEREKNDWQAEIANQFAFWFNKQIDKSDKLTLSDAEYIQWQSLVESKFKLFKEDLEDFA</sequence>
<dbReference type="EMBL" id="FWEV01000296">
    <property type="protein sequence ID" value="SLM32018.1"/>
    <property type="molecule type" value="Genomic_DNA"/>
</dbReference>
<dbReference type="STRING" id="1246637.MTBBW1_530023"/>
<dbReference type="Proteomes" id="UP000191931">
    <property type="component" value="Unassembled WGS sequence"/>
</dbReference>
<protein>
    <recommendedName>
        <fullName evidence="4">CRISPR-associated protein, Csy1 family</fullName>
    </recommendedName>
</protein>
<dbReference type="Pfam" id="PF09611">
    <property type="entry name" value="Cas_Csy1"/>
    <property type="match status" value="1"/>
</dbReference>
<dbReference type="OrthoDB" id="9815616at2"/>
<gene>
    <name evidence="2" type="ORF">MTBBW1_530023</name>
</gene>
<dbReference type="CDD" id="cd09735">
    <property type="entry name" value="Csy1_I-F"/>
    <property type="match status" value="1"/>
</dbReference>
<keyword evidence="3" id="KW-1185">Reference proteome</keyword>
<reference evidence="2 3" key="1">
    <citation type="submission" date="2017-03" db="EMBL/GenBank/DDBJ databases">
        <authorList>
            <person name="Afonso C.L."/>
            <person name="Miller P.J."/>
            <person name="Scott M.A."/>
            <person name="Spackman E."/>
            <person name="Goraichik I."/>
            <person name="Dimitrov K.M."/>
            <person name="Suarez D.L."/>
            <person name="Swayne D.E."/>
        </authorList>
    </citation>
    <scope>NUCLEOTIDE SEQUENCE [LARGE SCALE GENOMIC DNA]</scope>
    <source>
        <strain evidence="2">PRJEB14757</strain>
    </source>
</reference>